<evidence type="ECO:0000256" key="2">
    <source>
        <dbReference type="ARBA" id="ARBA00023125"/>
    </source>
</evidence>
<protein>
    <recommendedName>
        <fullName evidence="5">HTH tetR-type domain-containing protein</fullName>
    </recommendedName>
</protein>
<feature type="DNA-binding region" description="H-T-H motif" evidence="4">
    <location>
        <begin position="26"/>
        <end position="45"/>
    </location>
</feature>
<proteinExistence type="predicted"/>
<dbReference type="InterPro" id="IPR054156">
    <property type="entry name" value="YxaF_TetR_C"/>
</dbReference>
<dbReference type="Pfam" id="PF21993">
    <property type="entry name" value="TetR_C_13_2"/>
    <property type="match status" value="1"/>
</dbReference>
<dbReference type="Proteomes" id="UP000036938">
    <property type="component" value="Unassembled WGS sequence"/>
</dbReference>
<evidence type="ECO:0000259" key="5">
    <source>
        <dbReference type="PROSITE" id="PS50977"/>
    </source>
</evidence>
<accession>A0A0L1JRA0</accession>
<evidence type="ECO:0000313" key="6">
    <source>
        <dbReference type="EMBL" id="KNG94275.1"/>
    </source>
</evidence>
<keyword evidence="1" id="KW-0805">Transcription regulation</keyword>
<dbReference type="AlphaFoldDB" id="A0A0L1JRA0"/>
<keyword evidence="7" id="KW-1185">Reference proteome</keyword>
<comment type="caution">
    <text evidence="6">The sequence shown here is derived from an EMBL/GenBank/DDBJ whole genome shotgun (WGS) entry which is preliminary data.</text>
</comment>
<dbReference type="PANTHER" id="PTHR47506:SF3">
    <property type="entry name" value="HTH-TYPE TRANSCRIPTIONAL REGULATOR LMRA"/>
    <property type="match status" value="1"/>
</dbReference>
<dbReference type="PROSITE" id="PS50977">
    <property type="entry name" value="HTH_TETR_2"/>
    <property type="match status" value="1"/>
</dbReference>
<dbReference type="InterPro" id="IPR009057">
    <property type="entry name" value="Homeodomain-like_sf"/>
</dbReference>
<dbReference type="EMBL" id="AQQZ01000003">
    <property type="protein sequence ID" value="KNG94275.1"/>
    <property type="molecule type" value="Genomic_DNA"/>
</dbReference>
<organism evidence="6 7">
    <name type="scientific">Pseudaestuariivita atlantica</name>
    <dbReference type="NCBI Taxonomy" id="1317121"/>
    <lineage>
        <taxon>Bacteria</taxon>
        <taxon>Pseudomonadati</taxon>
        <taxon>Pseudomonadota</taxon>
        <taxon>Alphaproteobacteria</taxon>
        <taxon>Rhodobacterales</taxon>
        <taxon>Paracoccaceae</taxon>
        <taxon>Pseudaestuariivita</taxon>
    </lineage>
</organism>
<dbReference type="SUPFAM" id="SSF48498">
    <property type="entry name" value="Tetracyclin repressor-like, C-terminal domain"/>
    <property type="match status" value="1"/>
</dbReference>
<keyword evidence="3" id="KW-0804">Transcription</keyword>
<dbReference type="OrthoDB" id="9811084at2"/>
<dbReference type="Pfam" id="PF00440">
    <property type="entry name" value="TetR_N"/>
    <property type="match status" value="1"/>
</dbReference>
<dbReference type="SUPFAM" id="SSF46689">
    <property type="entry name" value="Homeodomain-like"/>
    <property type="match status" value="1"/>
</dbReference>
<evidence type="ECO:0000313" key="7">
    <source>
        <dbReference type="Proteomes" id="UP000036938"/>
    </source>
</evidence>
<reference evidence="6 7" key="1">
    <citation type="journal article" date="2015" name="Int. J. Syst. Evol. Microbiol.">
        <title>Aestuariivita atlantica sp. nov., isolated from deep sea sediment of the Atlantic Ocean.</title>
        <authorList>
            <person name="Li G."/>
            <person name="Lai Q."/>
            <person name="Du Y."/>
            <person name="Liu X."/>
            <person name="Sun F."/>
            <person name="Shao Z."/>
        </authorList>
    </citation>
    <scope>NUCLEOTIDE SEQUENCE [LARGE SCALE GENOMIC DNA]</scope>
    <source>
        <strain evidence="6 7">22II-S11-z3</strain>
    </source>
</reference>
<dbReference type="GO" id="GO:0003677">
    <property type="term" value="F:DNA binding"/>
    <property type="evidence" value="ECO:0007669"/>
    <property type="project" value="UniProtKB-UniRule"/>
</dbReference>
<keyword evidence="2 4" id="KW-0238">DNA-binding</keyword>
<dbReference type="InterPro" id="IPR001647">
    <property type="entry name" value="HTH_TetR"/>
</dbReference>
<dbReference type="PRINTS" id="PR00455">
    <property type="entry name" value="HTHTETR"/>
</dbReference>
<sequence>MTDTTREKLIENAALLFQERGFHGVGVADILKKAGVPKGSLYHHFRNGKADLAVAAAEWTSGHMMRIIDDAFGPAQDFDHGMATLCHKLAKLFDIQPAWRACPIASSLFDGPENQPFRIKSAEIFDRWSHLIASHAIRLGIPAPEAEARGRMAFIAIQGAWTLAHAQGTSDVLRQLPALMAPASAQSS</sequence>
<evidence type="ECO:0000256" key="3">
    <source>
        <dbReference type="ARBA" id="ARBA00023163"/>
    </source>
</evidence>
<evidence type="ECO:0000256" key="1">
    <source>
        <dbReference type="ARBA" id="ARBA00023015"/>
    </source>
</evidence>
<gene>
    <name evidence="6" type="ORF">ATO11_08695</name>
</gene>
<feature type="domain" description="HTH tetR-type" evidence="5">
    <location>
        <begin position="3"/>
        <end position="63"/>
    </location>
</feature>
<dbReference type="RefSeq" id="WP_082176226.1">
    <property type="nucleotide sequence ID" value="NZ_AQQZ01000003.1"/>
</dbReference>
<evidence type="ECO:0000256" key="4">
    <source>
        <dbReference type="PROSITE-ProRule" id="PRU00335"/>
    </source>
</evidence>
<dbReference type="PATRIC" id="fig|1317121.7.peg.2349"/>
<dbReference type="InterPro" id="IPR036271">
    <property type="entry name" value="Tet_transcr_reg_TetR-rel_C_sf"/>
</dbReference>
<dbReference type="STRING" id="1317121.ATO11_08695"/>
<name>A0A0L1JRA0_9RHOB</name>
<dbReference type="Gene3D" id="1.10.357.10">
    <property type="entry name" value="Tetracycline Repressor, domain 2"/>
    <property type="match status" value="1"/>
</dbReference>
<dbReference type="PANTHER" id="PTHR47506">
    <property type="entry name" value="TRANSCRIPTIONAL REGULATORY PROTEIN"/>
    <property type="match status" value="1"/>
</dbReference>